<dbReference type="Proteomes" id="UP000887013">
    <property type="component" value="Unassembled WGS sequence"/>
</dbReference>
<comment type="caution">
    <text evidence="2">The sequence shown here is derived from an EMBL/GenBank/DDBJ whole genome shotgun (WGS) entry which is preliminary data.</text>
</comment>
<proteinExistence type="predicted"/>
<gene>
    <name evidence="2" type="ORF">NPIL_71011</name>
</gene>
<evidence type="ECO:0000256" key="1">
    <source>
        <dbReference type="SAM" id="MobiDB-lite"/>
    </source>
</evidence>
<sequence>MIRRDIHNSSGKQTTSLNHAFREVQPPSHPRFIKDARKQKKLLEDTKLLSVAIIVPSLSSVEEIFFRAMKIEKESETDYLLGIAKENLFCKHKLSLLSIQSKGDNFVMLWIIM</sequence>
<accession>A0A8X6MUN6</accession>
<reference evidence="2" key="1">
    <citation type="submission" date="2020-08" db="EMBL/GenBank/DDBJ databases">
        <title>Multicomponent nature underlies the extraordinary mechanical properties of spider dragline silk.</title>
        <authorList>
            <person name="Kono N."/>
            <person name="Nakamura H."/>
            <person name="Mori M."/>
            <person name="Yoshida Y."/>
            <person name="Ohtoshi R."/>
            <person name="Malay A.D."/>
            <person name="Moran D.A.P."/>
            <person name="Tomita M."/>
            <person name="Numata K."/>
            <person name="Arakawa K."/>
        </authorList>
    </citation>
    <scope>NUCLEOTIDE SEQUENCE</scope>
</reference>
<evidence type="ECO:0000313" key="2">
    <source>
        <dbReference type="EMBL" id="GFS78815.1"/>
    </source>
</evidence>
<dbReference type="AlphaFoldDB" id="A0A8X6MUN6"/>
<organism evidence="2 3">
    <name type="scientific">Nephila pilipes</name>
    <name type="common">Giant wood spider</name>
    <name type="synonym">Nephila maculata</name>
    <dbReference type="NCBI Taxonomy" id="299642"/>
    <lineage>
        <taxon>Eukaryota</taxon>
        <taxon>Metazoa</taxon>
        <taxon>Ecdysozoa</taxon>
        <taxon>Arthropoda</taxon>
        <taxon>Chelicerata</taxon>
        <taxon>Arachnida</taxon>
        <taxon>Araneae</taxon>
        <taxon>Araneomorphae</taxon>
        <taxon>Entelegynae</taxon>
        <taxon>Araneoidea</taxon>
        <taxon>Nephilidae</taxon>
        <taxon>Nephila</taxon>
    </lineage>
</organism>
<feature type="compositionally biased region" description="Polar residues" evidence="1">
    <location>
        <begin position="8"/>
        <end position="18"/>
    </location>
</feature>
<name>A0A8X6MUN6_NEPPI</name>
<keyword evidence="3" id="KW-1185">Reference proteome</keyword>
<evidence type="ECO:0000313" key="3">
    <source>
        <dbReference type="Proteomes" id="UP000887013"/>
    </source>
</evidence>
<dbReference type="EMBL" id="BMAW01097260">
    <property type="protein sequence ID" value="GFS78815.1"/>
    <property type="molecule type" value="Genomic_DNA"/>
</dbReference>
<protein>
    <submittedName>
        <fullName evidence="2">Uncharacterized protein</fullName>
    </submittedName>
</protein>
<feature type="region of interest" description="Disordered" evidence="1">
    <location>
        <begin position="1"/>
        <end position="22"/>
    </location>
</feature>